<dbReference type="PANTHER" id="PTHR30055:SF234">
    <property type="entry name" value="HTH-TYPE TRANSCRIPTIONAL REGULATOR BETI"/>
    <property type="match status" value="1"/>
</dbReference>
<sequence length="208" mass="23367">MAATDRPRRKYAPRLPPEQRREQLLDAALTVLADRPLHELSIEAVAEAAGVGKPVVYTVFRSREELVSALLRREHERGIAQVRRAMPDDLSERGPRGAYAATISAFLEVVLADPTRWRLILTLPESAPREYRDDLRRARSSILEQAEQLAKAGIALDHRLADLDATLLGHTMLSFAEMLGRLAINDPQTYPRERLEAFARTALGLDRD</sequence>
<dbReference type="SUPFAM" id="SSF48498">
    <property type="entry name" value="Tetracyclin repressor-like, C-terminal domain"/>
    <property type="match status" value="1"/>
</dbReference>
<keyword evidence="5" id="KW-1185">Reference proteome</keyword>
<dbReference type="PRINTS" id="PR00455">
    <property type="entry name" value="HTHTETR"/>
</dbReference>
<dbReference type="GO" id="GO:0003700">
    <property type="term" value="F:DNA-binding transcription factor activity"/>
    <property type="evidence" value="ECO:0007669"/>
    <property type="project" value="TreeGrafter"/>
</dbReference>
<dbReference type="InterPro" id="IPR001647">
    <property type="entry name" value="HTH_TetR"/>
</dbReference>
<keyword evidence="1" id="KW-0805">Transcription regulation</keyword>
<dbReference type="EMBL" id="AMRA01000042">
    <property type="protein sequence ID" value="EKF24287.1"/>
    <property type="molecule type" value="Genomic_DNA"/>
</dbReference>
<dbReference type="RefSeq" id="WP_005626442.1">
    <property type="nucleotide sequence ID" value="NZ_AMRA01000042.1"/>
</dbReference>
<dbReference type="PATRIC" id="fig|1122247.3.peg.1600"/>
<evidence type="ECO:0000313" key="4">
    <source>
        <dbReference type="EMBL" id="EKF24287.1"/>
    </source>
</evidence>
<comment type="caution">
    <text evidence="4">The sequence shown here is derived from an EMBL/GenBank/DDBJ whole genome shotgun (WGS) entry which is preliminary data.</text>
</comment>
<evidence type="ECO:0000256" key="3">
    <source>
        <dbReference type="ARBA" id="ARBA00023163"/>
    </source>
</evidence>
<dbReference type="GO" id="GO:0000976">
    <property type="term" value="F:transcription cis-regulatory region binding"/>
    <property type="evidence" value="ECO:0007669"/>
    <property type="project" value="TreeGrafter"/>
</dbReference>
<proteinExistence type="predicted"/>
<keyword evidence="3" id="KW-0804">Transcription</keyword>
<dbReference type="SUPFAM" id="SSF46689">
    <property type="entry name" value="Homeodomain-like"/>
    <property type="match status" value="1"/>
</dbReference>
<dbReference type="PANTHER" id="PTHR30055">
    <property type="entry name" value="HTH-TYPE TRANSCRIPTIONAL REGULATOR RUTR"/>
    <property type="match status" value="1"/>
</dbReference>
<gene>
    <name evidence="4" type="ORF">C731_1663</name>
</gene>
<name>K5BFY5_MYCHD</name>
<accession>K5BFY5</accession>
<dbReference type="Gene3D" id="1.10.357.10">
    <property type="entry name" value="Tetracycline Repressor, domain 2"/>
    <property type="match status" value="1"/>
</dbReference>
<dbReference type="InterPro" id="IPR050109">
    <property type="entry name" value="HTH-type_TetR-like_transc_reg"/>
</dbReference>
<dbReference type="Proteomes" id="UP000006265">
    <property type="component" value="Unassembled WGS sequence"/>
</dbReference>
<dbReference type="InterPro" id="IPR036271">
    <property type="entry name" value="Tet_transcr_reg_TetR-rel_C_sf"/>
</dbReference>
<dbReference type="PROSITE" id="PS50977">
    <property type="entry name" value="HTH_TETR_2"/>
    <property type="match status" value="1"/>
</dbReference>
<evidence type="ECO:0000256" key="2">
    <source>
        <dbReference type="ARBA" id="ARBA00023125"/>
    </source>
</evidence>
<protein>
    <submittedName>
        <fullName evidence="4">Bacterial regulatory s, tetR family protein</fullName>
    </submittedName>
</protein>
<dbReference type="AlphaFoldDB" id="K5BFY5"/>
<dbReference type="eggNOG" id="COG1309">
    <property type="taxonomic scope" value="Bacteria"/>
</dbReference>
<dbReference type="Pfam" id="PF00440">
    <property type="entry name" value="TetR_N"/>
    <property type="match status" value="1"/>
</dbReference>
<dbReference type="STRING" id="1122247.GCA_000379865_01174"/>
<evidence type="ECO:0000256" key="1">
    <source>
        <dbReference type="ARBA" id="ARBA00023015"/>
    </source>
</evidence>
<dbReference type="OrthoDB" id="4550691at2"/>
<dbReference type="InterPro" id="IPR009057">
    <property type="entry name" value="Homeodomain-like_sf"/>
</dbReference>
<reference evidence="4 5" key="1">
    <citation type="journal article" date="2012" name="J. Bacteriol.">
        <title>Genome sequence of Mycobacterium hassiacum DSM 44199, a rare source of heat-stable mycobacterial proteins.</title>
        <authorList>
            <person name="Tiago I."/>
            <person name="Maranha A."/>
            <person name="Mendes V."/>
            <person name="Alarico S."/>
            <person name="Moynihan P.J."/>
            <person name="Clarke A.J."/>
            <person name="Macedo-Ribeiro S."/>
            <person name="Pereira P.J."/>
            <person name="Empadinhas N."/>
        </authorList>
    </citation>
    <scope>NUCLEOTIDE SEQUENCE [LARGE SCALE GENOMIC DNA]</scope>
    <source>
        <strain evidence="5">DSM 44199 / CIP 105218 / JCM 12690 / 3849</strain>
    </source>
</reference>
<organism evidence="4 5">
    <name type="scientific">Mycolicibacterium hassiacum (strain DSM 44199 / CIP 105218 / JCM 12690 / 3849)</name>
    <name type="common">Mycobacterium hassiacum</name>
    <dbReference type="NCBI Taxonomy" id="1122247"/>
    <lineage>
        <taxon>Bacteria</taxon>
        <taxon>Bacillati</taxon>
        <taxon>Actinomycetota</taxon>
        <taxon>Actinomycetes</taxon>
        <taxon>Mycobacteriales</taxon>
        <taxon>Mycobacteriaceae</taxon>
        <taxon>Mycolicibacterium</taxon>
    </lineage>
</organism>
<keyword evidence="2" id="KW-0238">DNA-binding</keyword>
<evidence type="ECO:0000313" key="5">
    <source>
        <dbReference type="Proteomes" id="UP000006265"/>
    </source>
</evidence>